<name>A0A251XDC5_9GAMM</name>
<dbReference type="RefSeq" id="WP_086486620.1">
    <property type="nucleotide sequence ID" value="NZ_MSLT01000001.1"/>
</dbReference>
<evidence type="ECO:0000313" key="2">
    <source>
        <dbReference type="Proteomes" id="UP000194798"/>
    </source>
</evidence>
<keyword evidence="2" id="KW-1185">Reference proteome</keyword>
<dbReference type="Proteomes" id="UP000194798">
    <property type="component" value="Unassembled WGS sequence"/>
</dbReference>
<proteinExistence type="predicted"/>
<accession>A0A251XDC5</accession>
<protein>
    <submittedName>
        <fullName evidence="1">Uncharacterized protein</fullName>
    </submittedName>
</protein>
<dbReference type="AlphaFoldDB" id="A0A251XDC5"/>
<gene>
    <name evidence="1" type="ORF">TPSD3_00390</name>
</gene>
<evidence type="ECO:0000313" key="1">
    <source>
        <dbReference type="EMBL" id="OUD16220.1"/>
    </source>
</evidence>
<sequence length="80" mass="9295">MLLLLLWVVGYFVWEHEQFTRAVKRELPAPIVTIQHTDGTPFNSNFSEIFIDKPCVQLHIFYADSDSVETVVLCRVSVRK</sequence>
<organism evidence="1 2">
    <name type="scientific">Thioflexithrix psekupsensis</name>
    <dbReference type="NCBI Taxonomy" id="1570016"/>
    <lineage>
        <taxon>Bacteria</taxon>
        <taxon>Pseudomonadati</taxon>
        <taxon>Pseudomonadota</taxon>
        <taxon>Gammaproteobacteria</taxon>
        <taxon>Thiotrichales</taxon>
        <taxon>Thioflexithrix</taxon>
    </lineage>
</organism>
<dbReference type="EMBL" id="MSLT01000001">
    <property type="protein sequence ID" value="OUD16220.1"/>
    <property type="molecule type" value="Genomic_DNA"/>
</dbReference>
<comment type="caution">
    <text evidence="1">The sequence shown here is derived from an EMBL/GenBank/DDBJ whole genome shotgun (WGS) entry which is preliminary data.</text>
</comment>
<reference evidence="1 2" key="1">
    <citation type="submission" date="2016-12" db="EMBL/GenBank/DDBJ databases">
        <title>Thioflexothrix psekupsii D3 genome sequencing and assembly.</title>
        <authorList>
            <person name="Fomenkov A."/>
            <person name="Vincze T."/>
            <person name="Grabovich M."/>
            <person name="Anton B.P."/>
            <person name="Dubinina G."/>
            <person name="Orlova M."/>
            <person name="Belousova E."/>
            <person name="Roberts R.J."/>
        </authorList>
    </citation>
    <scope>NUCLEOTIDE SEQUENCE [LARGE SCALE GENOMIC DNA]</scope>
    <source>
        <strain evidence="1">D3</strain>
    </source>
</reference>